<organism evidence="3 4">
    <name type="scientific">Rhodobium orientis</name>
    <dbReference type="NCBI Taxonomy" id="34017"/>
    <lineage>
        <taxon>Bacteria</taxon>
        <taxon>Pseudomonadati</taxon>
        <taxon>Pseudomonadota</taxon>
        <taxon>Alphaproteobacteria</taxon>
        <taxon>Hyphomicrobiales</taxon>
        <taxon>Rhodobiaceae</taxon>
        <taxon>Rhodobium</taxon>
    </lineage>
</organism>
<dbReference type="Proteomes" id="UP000249299">
    <property type="component" value="Unassembled WGS sequence"/>
</dbReference>
<sequence length="256" mass="26791">MTAHPTTADSPAPLATRQRERARVDAVRHSRRVRRLKIVLPSVAAVIVAVIAGMVVISTFAPAIDLSALSFGGDGIVMANPRLSGHDKQNRSYEVTADRAVQSLANPKVITMEKIGARVELGDGSWATFKAVEGVFDGSSETLSLTDRITIDSSLGYQATLNGAEINLKDGVVTSADPFSLTSEKGTIEAGRLEVKDDGQTILFGDGIKMTLNPAAGNKLPKEVSSQLKDAAKTKRPRAEGAAAPAASGGEQGTGQ</sequence>
<evidence type="ECO:0000313" key="3">
    <source>
        <dbReference type="EMBL" id="RAI28379.1"/>
    </source>
</evidence>
<feature type="region of interest" description="Disordered" evidence="1">
    <location>
        <begin position="1"/>
        <end position="23"/>
    </location>
</feature>
<dbReference type="InterPro" id="IPR010664">
    <property type="entry name" value="LipoPS_assembly_LptC-rel"/>
</dbReference>
<reference evidence="3 4" key="1">
    <citation type="submission" date="2017-07" db="EMBL/GenBank/DDBJ databases">
        <title>Draft Genome Sequences of Select Purple Nonsulfur Bacteria.</title>
        <authorList>
            <person name="Lasarre B."/>
            <person name="Mckinlay J.B."/>
        </authorList>
    </citation>
    <scope>NUCLEOTIDE SEQUENCE [LARGE SCALE GENOMIC DNA]</scope>
    <source>
        <strain evidence="3 4">DSM 11290</strain>
    </source>
</reference>
<dbReference type="EMBL" id="NPEV01000010">
    <property type="protein sequence ID" value="RAI28379.1"/>
    <property type="molecule type" value="Genomic_DNA"/>
</dbReference>
<protein>
    <recommendedName>
        <fullName evidence="5">LPS export ABC transporter periplasmic protein LptC</fullName>
    </recommendedName>
</protein>
<dbReference type="AlphaFoldDB" id="A0A327JPJ6"/>
<evidence type="ECO:0008006" key="5">
    <source>
        <dbReference type="Google" id="ProtNLM"/>
    </source>
</evidence>
<keyword evidence="4" id="KW-1185">Reference proteome</keyword>
<dbReference type="RefSeq" id="WP_111433635.1">
    <property type="nucleotide sequence ID" value="NZ_JACIGG010000009.1"/>
</dbReference>
<feature type="region of interest" description="Disordered" evidence="1">
    <location>
        <begin position="215"/>
        <end position="256"/>
    </location>
</feature>
<evidence type="ECO:0000256" key="2">
    <source>
        <dbReference type="SAM" id="Phobius"/>
    </source>
</evidence>
<gene>
    <name evidence="3" type="ORF">CH339_07135</name>
</gene>
<evidence type="ECO:0000313" key="4">
    <source>
        <dbReference type="Proteomes" id="UP000249299"/>
    </source>
</evidence>
<feature type="transmembrane region" description="Helical" evidence="2">
    <location>
        <begin position="38"/>
        <end position="61"/>
    </location>
</feature>
<keyword evidence="2" id="KW-1133">Transmembrane helix</keyword>
<keyword evidence="2" id="KW-0812">Transmembrane</keyword>
<dbReference type="OrthoDB" id="7873824at2"/>
<feature type="compositionally biased region" description="Low complexity" evidence="1">
    <location>
        <begin position="240"/>
        <end position="249"/>
    </location>
</feature>
<accession>A0A327JPJ6</accession>
<dbReference type="Pfam" id="PF06835">
    <property type="entry name" value="LptC"/>
    <property type="match status" value="1"/>
</dbReference>
<name>A0A327JPJ6_9HYPH</name>
<keyword evidence="2" id="KW-0472">Membrane</keyword>
<evidence type="ECO:0000256" key="1">
    <source>
        <dbReference type="SAM" id="MobiDB-lite"/>
    </source>
</evidence>
<comment type="caution">
    <text evidence="3">The sequence shown here is derived from an EMBL/GenBank/DDBJ whole genome shotgun (WGS) entry which is preliminary data.</text>
</comment>
<proteinExistence type="predicted"/>
<feature type="compositionally biased region" description="Basic and acidic residues" evidence="1">
    <location>
        <begin position="230"/>
        <end position="239"/>
    </location>
</feature>